<dbReference type="GO" id="GO:0008233">
    <property type="term" value="F:peptidase activity"/>
    <property type="evidence" value="ECO:0007669"/>
    <property type="project" value="UniProtKB-KW"/>
</dbReference>
<comment type="caution">
    <text evidence="4">The sequence shown here is derived from an EMBL/GenBank/DDBJ whole genome shotgun (WGS) entry which is preliminary data.</text>
</comment>
<keyword evidence="5" id="KW-1185">Reference proteome</keyword>
<sequence length="412" mass="45475">MKQPELLAPAGNFESLEAAFLSGADAVYLGMGVLNLRAYSDNFIVTDLPQIMELAHRFQGKIYVVLNILPNDTELESVREFLQEMVAQSHRPHAFIVSDPGVLVLCKEYCPDIELHLSTQTGTFNTESVRFWVKQGIRRVVLPREFDSSQIAQIVGASLCETEIFVHGALCMSLSGRCLMGAYYDGRHPNHGECSQPCRFPYDLIPHGTSSQDPSPSFALRLEQDERGTYIFNSKDLNTLPLLPSLLSLGADSLKIEGRNKSVNYITTVVRAYRIVIDTLMKDPSSGVDPALVEQLNELDHRPYTTGFLGGDNQLQSTGYAKEKSKIRVLGRVKDVLTGGRAVVDVKNPIVCGEALSLLPVNQKKGPCKVRVSGIYDLSGNLVERAVTNRLVVVVLEGGVKLRIGDMLRRTI</sequence>
<evidence type="ECO:0000313" key="5">
    <source>
        <dbReference type="Proteomes" id="UP000017148"/>
    </source>
</evidence>
<organism evidence="4 5">
    <name type="scientific">Chitinivibrio alkaliphilus ACht1</name>
    <dbReference type="NCBI Taxonomy" id="1313304"/>
    <lineage>
        <taxon>Bacteria</taxon>
        <taxon>Pseudomonadati</taxon>
        <taxon>Fibrobacterota</taxon>
        <taxon>Chitinivibrionia</taxon>
        <taxon>Chitinivibrionales</taxon>
        <taxon>Chitinivibrionaceae</taxon>
        <taxon>Chitinivibrio</taxon>
    </lineage>
</organism>
<keyword evidence="2" id="KW-0378">Hydrolase</keyword>
<evidence type="ECO:0000313" key="4">
    <source>
        <dbReference type="EMBL" id="ERP31186.1"/>
    </source>
</evidence>
<dbReference type="PATRIC" id="fig|1313304.3.peg.1806"/>
<keyword evidence="1" id="KW-0645">Protease</keyword>
<evidence type="ECO:0000256" key="3">
    <source>
        <dbReference type="ARBA" id="ARBA00038374"/>
    </source>
</evidence>
<dbReference type="EMBL" id="ASJR01000017">
    <property type="protein sequence ID" value="ERP31186.1"/>
    <property type="molecule type" value="Genomic_DNA"/>
</dbReference>
<accession>U7D6I9</accession>
<dbReference type="PANTHER" id="PTHR30217">
    <property type="entry name" value="PEPTIDASE U32 FAMILY"/>
    <property type="match status" value="1"/>
</dbReference>
<protein>
    <submittedName>
        <fullName evidence="4">Peptidase U32</fullName>
    </submittedName>
</protein>
<reference evidence="4 5" key="1">
    <citation type="journal article" date="2013" name="Environ. Microbiol.">
        <title>Genome analysis of Chitinivibrio alkaliphilus gen. nov., sp. nov., a novel extremely haloalkaliphilic anaerobic chitinolytic bacterium from the candidate phylum Termite Group 3.</title>
        <authorList>
            <person name="Sorokin D.Y."/>
            <person name="Gumerov V.M."/>
            <person name="Rakitin A.L."/>
            <person name="Beletsky A.V."/>
            <person name="Damste J.S."/>
            <person name="Muyzer G."/>
            <person name="Mardanov A.V."/>
            <person name="Ravin N.V."/>
        </authorList>
    </citation>
    <scope>NUCLEOTIDE SEQUENCE [LARGE SCALE GENOMIC DNA]</scope>
    <source>
        <strain evidence="4 5">ACht1</strain>
    </source>
</reference>
<dbReference type="Pfam" id="PF01136">
    <property type="entry name" value="Peptidase_U32"/>
    <property type="match status" value="1"/>
</dbReference>
<evidence type="ECO:0000256" key="2">
    <source>
        <dbReference type="ARBA" id="ARBA00022801"/>
    </source>
</evidence>
<proteinExistence type="inferred from homology"/>
<dbReference type="PANTHER" id="PTHR30217:SF6">
    <property type="entry name" value="TRNA HYDROXYLATION PROTEIN P"/>
    <property type="match status" value="1"/>
</dbReference>
<dbReference type="InterPro" id="IPR001539">
    <property type="entry name" value="Peptidase_U32"/>
</dbReference>
<name>U7D6I9_9BACT</name>
<gene>
    <name evidence="4" type="ORF">CALK_1899</name>
</gene>
<dbReference type="AlphaFoldDB" id="U7D6I9"/>
<dbReference type="eggNOG" id="COG0826">
    <property type="taxonomic scope" value="Bacteria"/>
</dbReference>
<dbReference type="STRING" id="1313304.CALK_1899"/>
<dbReference type="GO" id="GO:0006508">
    <property type="term" value="P:proteolysis"/>
    <property type="evidence" value="ECO:0007669"/>
    <property type="project" value="UniProtKB-KW"/>
</dbReference>
<dbReference type="InterPro" id="IPR051454">
    <property type="entry name" value="RNA/ubiquinone_mod_enzymes"/>
</dbReference>
<comment type="similarity">
    <text evidence="3">Belongs to the peptidase U32 family.</text>
</comment>
<evidence type="ECO:0000256" key="1">
    <source>
        <dbReference type="ARBA" id="ARBA00022670"/>
    </source>
</evidence>
<dbReference type="Proteomes" id="UP000017148">
    <property type="component" value="Unassembled WGS sequence"/>
</dbReference>
<dbReference type="Gene3D" id="2.40.30.10">
    <property type="entry name" value="Translation factors"/>
    <property type="match status" value="1"/>
</dbReference>